<dbReference type="PANTHER" id="PTHR43297:SF13">
    <property type="entry name" value="NICKEL ABC TRANSPORTER, ATP-BINDING PROTEIN"/>
    <property type="match status" value="1"/>
</dbReference>
<evidence type="ECO:0000313" key="17">
    <source>
        <dbReference type="EMBL" id="NSG84494.1"/>
    </source>
</evidence>
<evidence type="ECO:0000259" key="16">
    <source>
        <dbReference type="PROSITE" id="PS50893"/>
    </source>
</evidence>
<organism evidence="17 18">
    <name type="scientific">Blautia faecis</name>
    <dbReference type="NCBI Taxonomy" id="871665"/>
    <lineage>
        <taxon>Bacteria</taxon>
        <taxon>Bacillati</taxon>
        <taxon>Bacillota</taxon>
        <taxon>Clostridia</taxon>
        <taxon>Lachnospirales</taxon>
        <taxon>Lachnospiraceae</taxon>
        <taxon>Blautia</taxon>
    </lineage>
</organism>
<evidence type="ECO:0000256" key="6">
    <source>
        <dbReference type="ARBA" id="ARBA00022741"/>
    </source>
</evidence>
<dbReference type="InterPro" id="IPR027417">
    <property type="entry name" value="P-loop_NTPase"/>
</dbReference>
<evidence type="ECO:0000256" key="15">
    <source>
        <dbReference type="ARBA" id="ARBA00048610"/>
    </source>
</evidence>
<dbReference type="SUPFAM" id="SSF52540">
    <property type="entry name" value="P-loop containing nucleoside triphosphate hydrolases"/>
    <property type="match status" value="1"/>
</dbReference>
<dbReference type="InterPro" id="IPR003439">
    <property type="entry name" value="ABC_transporter-like_ATP-bd"/>
</dbReference>
<evidence type="ECO:0000256" key="13">
    <source>
        <dbReference type="ARBA" id="ARBA00039098"/>
    </source>
</evidence>
<evidence type="ECO:0000256" key="1">
    <source>
        <dbReference type="ARBA" id="ARBA00004202"/>
    </source>
</evidence>
<keyword evidence="6" id="KW-0547">Nucleotide-binding</keyword>
<dbReference type="PROSITE" id="PS50893">
    <property type="entry name" value="ABC_TRANSPORTER_2"/>
    <property type="match status" value="1"/>
</dbReference>
<dbReference type="InterPro" id="IPR003593">
    <property type="entry name" value="AAA+_ATPase"/>
</dbReference>
<feature type="domain" description="ABC transporter" evidence="16">
    <location>
        <begin position="10"/>
        <end position="251"/>
    </location>
</feature>
<reference evidence="17 18" key="1">
    <citation type="journal article" date="2020" name="Cell Host Microbe">
        <title>Functional and Genomic Variation between Human-Derived Isolates of Lachnospiraceae Reveals Inter- and Intra-Species Diversity.</title>
        <authorList>
            <person name="Sorbara M.T."/>
            <person name="Littmann E.R."/>
            <person name="Fontana E."/>
            <person name="Moody T.U."/>
            <person name="Kohout C.E."/>
            <person name="Gjonbalaj M."/>
            <person name="Eaton V."/>
            <person name="Seok R."/>
            <person name="Leiner I.M."/>
            <person name="Pamer E.G."/>
        </authorList>
    </citation>
    <scope>NUCLEOTIDE SEQUENCE [LARGE SCALE GENOMIC DNA]</scope>
    <source>
        <strain evidence="17 18">MSK.17.74</strain>
    </source>
</reference>
<evidence type="ECO:0000256" key="10">
    <source>
        <dbReference type="ARBA" id="ARBA00023112"/>
    </source>
</evidence>
<keyword evidence="10" id="KW-0921">Nickel transport</keyword>
<keyword evidence="5" id="KW-0533">Nickel</keyword>
<keyword evidence="3" id="KW-0813">Transport</keyword>
<keyword evidence="4" id="KW-1003">Cell membrane</keyword>
<comment type="subunit">
    <text evidence="12">The complex is composed of two ATP-binding proteins (NikD and NikE), two transmembrane proteins (NikB and NikC) and a solute-binding protein (NikA).</text>
</comment>
<evidence type="ECO:0000256" key="8">
    <source>
        <dbReference type="ARBA" id="ARBA00022967"/>
    </source>
</evidence>
<dbReference type="RefSeq" id="WP_173769335.1">
    <property type="nucleotide sequence ID" value="NZ_JAAITS010000006.1"/>
</dbReference>
<keyword evidence="8" id="KW-1278">Translocase</keyword>
<dbReference type="EC" id="7.2.2.11" evidence="13"/>
<dbReference type="GO" id="GO:0005524">
    <property type="term" value="F:ATP binding"/>
    <property type="evidence" value="ECO:0007669"/>
    <property type="project" value="UniProtKB-KW"/>
</dbReference>
<dbReference type="PANTHER" id="PTHR43297">
    <property type="entry name" value="OLIGOPEPTIDE TRANSPORT ATP-BINDING PROTEIN APPD"/>
    <property type="match status" value="1"/>
</dbReference>
<evidence type="ECO:0000256" key="14">
    <source>
        <dbReference type="ARBA" id="ARBA00044143"/>
    </source>
</evidence>
<evidence type="ECO:0000256" key="5">
    <source>
        <dbReference type="ARBA" id="ARBA00022596"/>
    </source>
</evidence>
<evidence type="ECO:0000256" key="3">
    <source>
        <dbReference type="ARBA" id="ARBA00022448"/>
    </source>
</evidence>
<keyword evidence="9" id="KW-0406">Ion transport</keyword>
<dbReference type="InterPro" id="IPR013563">
    <property type="entry name" value="Oligopep_ABC_C"/>
</dbReference>
<proteinExistence type="inferred from homology"/>
<evidence type="ECO:0000313" key="18">
    <source>
        <dbReference type="Proteomes" id="UP001644719"/>
    </source>
</evidence>
<comment type="catalytic activity">
    <reaction evidence="15">
        <text>Ni(2+)(out) + ATP + H2O = Ni(2+)(in) + ADP + phosphate + H(+)</text>
        <dbReference type="Rhea" id="RHEA:15557"/>
        <dbReference type="ChEBI" id="CHEBI:15377"/>
        <dbReference type="ChEBI" id="CHEBI:15378"/>
        <dbReference type="ChEBI" id="CHEBI:30616"/>
        <dbReference type="ChEBI" id="CHEBI:43474"/>
        <dbReference type="ChEBI" id="CHEBI:49786"/>
        <dbReference type="ChEBI" id="CHEBI:456216"/>
        <dbReference type="EC" id="7.2.2.11"/>
    </reaction>
    <physiologicalReaction direction="left-to-right" evidence="15">
        <dbReference type="Rhea" id="RHEA:15558"/>
    </physiologicalReaction>
</comment>
<dbReference type="InterPro" id="IPR050388">
    <property type="entry name" value="ABC_Ni/Peptide_Import"/>
</dbReference>
<evidence type="ECO:0000256" key="4">
    <source>
        <dbReference type="ARBA" id="ARBA00022475"/>
    </source>
</evidence>
<evidence type="ECO:0000256" key="7">
    <source>
        <dbReference type="ARBA" id="ARBA00022840"/>
    </source>
</evidence>
<comment type="subcellular location">
    <subcellularLocation>
        <location evidence="1">Cell membrane</location>
        <topology evidence="1">Peripheral membrane protein</topology>
    </subcellularLocation>
</comment>
<sequence>MSCTNKKKILEIEELSVSFLQYKGKTSRQSWLPVISGLSVAVREGELVAVVGSSGSGKSLLAHAILGILPYNANVSGTMKFQGELMDEKKISELRGKEIAFVPQSTLYLDPLMKVGKQVWGKRGRKGAEKQSELFRRYGLPKETETKYPFECSGGMTRRILLSTALMENPKLIIADEPTPGMDLTLAKKSMEDFRKFADEGNGVLLITHDIELALEVADRIVVFYAGKTVEEAPVSDFRSEETLRHPYTKALWRALPQNGFTPLDGTQPYVKDMPQGCPFGPRCSWYREECKGEIPMVEAGCGSVRCIRYCM</sequence>
<keyword evidence="11" id="KW-0472">Membrane</keyword>
<gene>
    <name evidence="17" type="ORF">G5B17_03365</name>
</gene>
<dbReference type="NCBIfam" id="TIGR01727">
    <property type="entry name" value="oligo_HPY"/>
    <property type="match status" value="1"/>
</dbReference>
<dbReference type="Gene3D" id="3.40.50.300">
    <property type="entry name" value="P-loop containing nucleotide triphosphate hydrolases"/>
    <property type="match status" value="1"/>
</dbReference>
<evidence type="ECO:0000256" key="12">
    <source>
        <dbReference type="ARBA" id="ARBA00038669"/>
    </source>
</evidence>
<evidence type="ECO:0000256" key="9">
    <source>
        <dbReference type="ARBA" id="ARBA00023065"/>
    </source>
</evidence>
<evidence type="ECO:0000256" key="11">
    <source>
        <dbReference type="ARBA" id="ARBA00023136"/>
    </source>
</evidence>
<keyword evidence="7 17" id="KW-0067">ATP-binding</keyword>
<comment type="caution">
    <text evidence="17">The sequence shown here is derived from an EMBL/GenBank/DDBJ whole genome shotgun (WGS) entry which is preliminary data.</text>
</comment>
<name>A0ABX2H2U5_9FIRM</name>
<accession>A0ABX2H2U5</accession>
<dbReference type="CDD" id="cd03257">
    <property type="entry name" value="ABC_NikE_OppD_transporters"/>
    <property type="match status" value="1"/>
</dbReference>
<dbReference type="SMART" id="SM00382">
    <property type="entry name" value="AAA"/>
    <property type="match status" value="1"/>
</dbReference>
<evidence type="ECO:0000256" key="2">
    <source>
        <dbReference type="ARBA" id="ARBA00005417"/>
    </source>
</evidence>
<keyword evidence="18" id="KW-1185">Reference proteome</keyword>
<comment type="similarity">
    <text evidence="2">Belongs to the ABC transporter superfamily.</text>
</comment>
<protein>
    <recommendedName>
        <fullName evidence="14">Nickel import system ATP-binding protein NikD</fullName>
        <ecNumber evidence="13">7.2.2.11</ecNumber>
    </recommendedName>
</protein>
<dbReference type="Pfam" id="PF08352">
    <property type="entry name" value="oligo_HPY"/>
    <property type="match status" value="1"/>
</dbReference>
<dbReference type="EMBL" id="JAAITS010000006">
    <property type="protein sequence ID" value="NSG84494.1"/>
    <property type="molecule type" value="Genomic_DNA"/>
</dbReference>
<dbReference type="Pfam" id="PF00005">
    <property type="entry name" value="ABC_tran"/>
    <property type="match status" value="1"/>
</dbReference>
<dbReference type="Proteomes" id="UP001644719">
    <property type="component" value="Unassembled WGS sequence"/>
</dbReference>